<feature type="non-terminal residue" evidence="4">
    <location>
        <position position="1"/>
    </location>
</feature>
<dbReference type="PANTHER" id="PTHR43435">
    <property type="entry name" value="RIBULOKINASE"/>
    <property type="match status" value="1"/>
</dbReference>
<dbReference type="InterPro" id="IPR018485">
    <property type="entry name" value="FGGY_C"/>
</dbReference>
<dbReference type="GO" id="GO:0005737">
    <property type="term" value="C:cytoplasm"/>
    <property type="evidence" value="ECO:0007669"/>
    <property type="project" value="TreeGrafter"/>
</dbReference>
<dbReference type="InterPro" id="IPR018483">
    <property type="entry name" value="Carb_kinase_FGGY_CS"/>
</dbReference>
<keyword evidence="1" id="KW-0808">Transferase</keyword>
<comment type="caution">
    <text evidence="4">The sequence shown here is derived from an EMBL/GenBank/DDBJ whole genome shotgun (WGS) entry which is preliminary data.</text>
</comment>
<protein>
    <recommendedName>
        <fullName evidence="3">Carbohydrate kinase FGGY C-terminal domain-containing protein</fullName>
    </recommendedName>
</protein>
<dbReference type="Pfam" id="PF02782">
    <property type="entry name" value="FGGY_C"/>
    <property type="match status" value="1"/>
</dbReference>
<dbReference type="AlphaFoldDB" id="A0A0F9L8J6"/>
<gene>
    <name evidence="4" type="ORF">LCGC14_1543260</name>
</gene>
<dbReference type="PANTHER" id="PTHR43435:SF4">
    <property type="entry name" value="FGGY CARBOHYDRATE KINASE DOMAIN-CONTAINING PROTEIN"/>
    <property type="match status" value="1"/>
</dbReference>
<organism evidence="4">
    <name type="scientific">marine sediment metagenome</name>
    <dbReference type="NCBI Taxonomy" id="412755"/>
    <lineage>
        <taxon>unclassified sequences</taxon>
        <taxon>metagenomes</taxon>
        <taxon>ecological metagenomes</taxon>
    </lineage>
</organism>
<evidence type="ECO:0000259" key="3">
    <source>
        <dbReference type="Pfam" id="PF02782"/>
    </source>
</evidence>
<name>A0A0F9L8J6_9ZZZZ</name>
<dbReference type="EMBL" id="LAZR01011705">
    <property type="protein sequence ID" value="KKM60295.1"/>
    <property type="molecule type" value="Genomic_DNA"/>
</dbReference>
<evidence type="ECO:0000256" key="2">
    <source>
        <dbReference type="ARBA" id="ARBA00022777"/>
    </source>
</evidence>
<feature type="domain" description="Carbohydrate kinase FGGY C-terminal" evidence="3">
    <location>
        <begin position="6"/>
        <end position="120"/>
    </location>
</feature>
<dbReference type="PROSITE" id="PS00445">
    <property type="entry name" value="FGGY_KINASES_2"/>
    <property type="match status" value="1"/>
</dbReference>
<sequence>SSLAKDIKPGSEGLILLNYWQGNRNPWTDSQARGIIWGLSLKHTPVHVYRAIMEGVAYGTEHIMRHFKDAGFVPKEVCACGGATQSDLWMQIESDVLGIPICLTREPNAPLLGDAVLASYGSGVYSSIEEASLQMVKIKKRIEPDPEKKDVYKYYADKYIATYPQLKGLMHDMLDHETGTACRLSG</sequence>
<dbReference type="SUPFAM" id="SSF53067">
    <property type="entry name" value="Actin-like ATPase domain"/>
    <property type="match status" value="1"/>
</dbReference>
<dbReference type="Gene3D" id="3.30.420.40">
    <property type="match status" value="1"/>
</dbReference>
<dbReference type="InterPro" id="IPR043129">
    <property type="entry name" value="ATPase_NBD"/>
</dbReference>
<reference evidence="4" key="1">
    <citation type="journal article" date="2015" name="Nature">
        <title>Complex archaea that bridge the gap between prokaryotes and eukaryotes.</title>
        <authorList>
            <person name="Spang A."/>
            <person name="Saw J.H."/>
            <person name="Jorgensen S.L."/>
            <person name="Zaremba-Niedzwiedzka K."/>
            <person name="Martijn J."/>
            <person name="Lind A.E."/>
            <person name="van Eijk R."/>
            <person name="Schleper C."/>
            <person name="Guy L."/>
            <person name="Ettema T.J."/>
        </authorList>
    </citation>
    <scope>NUCLEOTIDE SEQUENCE</scope>
</reference>
<accession>A0A0F9L8J6</accession>
<keyword evidence="2" id="KW-0418">Kinase</keyword>
<evidence type="ECO:0000313" key="4">
    <source>
        <dbReference type="EMBL" id="KKM60295.1"/>
    </source>
</evidence>
<dbReference type="GO" id="GO:0019321">
    <property type="term" value="P:pentose metabolic process"/>
    <property type="evidence" value="ECO:0007669"/>
    <property type="project" value="TreeGrafter"/>
</dbReference>
<dbReference type="GO" id="GO:0019150">
    <property type="term" value="F:D-ribulokinase activity"/>
    <property type="evidence" value="ECO:0007669"/>
    <property type="project" value="TreeGrafter"/>
</dbReference>
<proteinExistence type="predicted"/>
<evidence type="ECO:0000256" key="1">
    <source>
        <dbReference type="ARBA" id="ARBA00022679"/>
    </source>
</evidence>